<organism evidence="3">
    <name type="scientific">marine metagenome</name>
    <dbReference type="NCBI Taxonomy" id="408172"/>
    <lineage>
        <taxon>unclassified sequences</taxon>
        <taxon>metagenomes</taxon>
        <taxon>ecological metagenomes</taxon>
    </lineage>
</organism>
<feature type="non-terminal residue" evidence="3">
    <location>
        <position position="128"/>
    </location>
</feature>
<reference evidence="3" key="1">
    <citation type="submission" date="2018-05" db="EMBL/GenBank/DDBJ databases">
        <authorList>
            <person name="Lanie J.A."/>
            <person name="Ng W.-L."/>
            <person name="Kazmierczak K.M."/>
            <person name="Andrzejewski T.M."/>
            <person name="Davidsen T.M."/>
            <person name="Wayne K.J."/>
            <person name="Tettelin H."/>
            <person name="Glass J.I."/>
            <person name="Rusch D."/>
            <person name="Podicherti R."/>
            <person name="Tsui H.-C.T."/>
            <person name="Winkler M.E."/>
        </authorList>
    </citation>
    <scope>NUCLEOTIDE SEQUENCE</scope>
</reference>
<dbReference type="PANTHER" id="PTHR47755:SF1">
    <property type="entry name" value="CELL DIVISION PROTEIN FTSX"/>
    <property type="match status" value="1"/>
</dbReference>
<dbReference type="PANTHER" id="PTHR47755">
    <property type="entry name" value="CELL DIVISION PROTEIN FTSX"/>
    <property type="match status" value="1"/>
</dbReference>
<gene>
    <name evidence="3" type="ORF">METZ01_LOCUS504870</name>
</gene>
<dbReference type="GO" id="GO:0016020">
    <property type="term" value="C:membrane"/>
    <property type="evidence" value="ECO:0007669"/>
    <property type="project" value="InterPro"/>
</dbReference>
<dbReference type="AlphaFoldDB" id="A0A383E5D0"/>
<name>A0A383E5D0_9ZZZZ</name>
<evidence type="ECO:0000313" key="3">
    <source>
        <dbReference type="EMBL" id="SVE52016.1"/>
    </source>
</evidence>
<dbReference type="GO" id="GO:0051301">
    <property type="term" value="P:cell division"/>
    <property type="evidence" value="ECO:0007669"/>
    <property type="project" value="InterPro"/>
</dbReference>
<keyword evidence="1" id="KW-1133">Transmembrane helix</keyword>
<dbReference type="Pfam" id="PF18075">
    <property type="entry name" value="FtsX_ECD"/>
    <property type="match status" value="1"/>
</dbReference>
<dbReference type="GO" id="GO:0032153">
    <property type="term" value="C:cell division site"/>
    <property type="evidence" value="ECO:0007669"/>
    <property type="project" value="TreeGrafter"/>
</dbReference>
<evidence type="ECO:0000259" key="2">
    <source>
        <dbReference type="Pfam" id="PF18075"/>
    </source>
</evidence>
<sequence length="128" mass="14284">MNQLIKTWLAQHAQAFFFSLGQYVKNPVNNILTTIVIGISLAFPAGFYVFLSNAQIVSSGWDNAVEINIFLETTIDEQQATDFANQISKRNDIADIILIKKDKALAEYKKLSGFTDVLGVLDENPFPN</sequence>
<dbReference type="InterPro" id="IPR040690">
    <property type="entry name" value="FtsX_ECD"/>
</dbReference>
<protein>
    <recommendedName>
        <fullName evidence="2">FtsX extracellular domain-containing protein</fullName>
    </recommendedName>
</protein>
<dbReference type="Gene3D" id="3.30.70.3040">
    <property type="match status" value="1"/>
</dbReference>
<feature type="transmembrane region" description="Helical" evidence="1">
    <location>
        <begin position="31"/>
        <end position="51"/>
    </location>
</feature>
<keyword evidence="1" id="KW-0472">Membrane</keyword>
<accession>A0A383E5D0</accession>
<proteinExistence type="predicted"/>
<evidence type="ECO:0000256" key="1">
    <source>
        <dbReference type="SAM" id="Phobius"/>
    </source>
</evidence>
<feature type="domain" description="FtsX extracellular" evidence="2">
    <location>
        <begin position="65"/>
        <end position="128"/>
    </location>
</feature>
<keyword evidence="1" id="KW-0812">Transmembrane</keyword>
<dbReference type="EMBL" id="UINC01223003">
    <property type="protein sequence ID" value="SVE52016.1"/>
    <property type="molecule type" value="Genomic_DNA"/>
</dbReference>
<dbReference type="InterPro" id="IPR004513">
    <property type="entry name" value="FtsX"/>
</dbReference>